<gene>
    <name evidence="1" type="ORF">FJQ54_04810</name>
</gene>
<dbReference type="EMBL" id="VFSU01000016">
    <property type="protein sequence ID" value="TPE62845.1"/>
    <property type="molecule type" value="Genomic_DNA"/>
</dbReference>
<evidence type="ECO:0000313" key="2">
    <source>
        <dbReference type="Proteomes" id="UP000319897"/>
    </source>
</evidence>
<proteinExistence type="predicted"/>
<name>A0A501XQU6_9SPHN</name>
<protein>
    <submittedName>
        <fullName evidence="1">Uncharacterized protein</fullName>
    </submittedName>
</protein>
<accession>A0A501XQU6</accession>
<evidence type="ECO:0000313" key="1">
    <source>
        <dbReference type="EMBL" id="TPE62845.1"/>
    </source>
</evidence>
<dbReference type="RefSeq" id="WP_140927284.1">
    <property type="nucleotide sequence ID" value="NZ_VFSU01000016.1"/>
</dbReference>
<dbReference type="PROSITE" id="PS51257">
    <property type="entry name" value="PROKAR_LIPOPROTEIN"/>
    <property type="match status" value="1"/>
</dbReference>
<organism evidence="1 2">
    <name type="scientific">Sandaracinobacter neustonicus</name>
    <dbReference type="NCBI Taxonomy" id="1715348"/>
    <lineage>
        <taxon>Bacteria</taxon>
        <taxon>Pseudomonadati</taxon>
        <taxon>Pseudomonadota</taxon>
        <taxon>Alphaproteobacteria</taxon>
        <taxon>Sphingomonadales</taxon>
        <taxon>Sphingosinicellaceae</taxon>
        <taxon>Sandaracinobacter</taxon>
    </lineage>
</organism>
<sequence length="140" mass="15231">MFRGLAAMLLMLSLISCDSSPRKVIFNIESPDGKHVARLAVSEEGTLGSTRYRLDLAETRKPEFKTVFKGENGDVAAPVWDGPSSIIIPFCFGSITSVESVTQFTSGAAVTFRGRTSSQIRVHVVTSPDTDISGRRYCAR</sequence>
<reference evidence="1 2" key="1">
    <citation type="submission" date="2019-06" db="EMBL/GenBank/DDBJ databases">
        <authorList>
            <person name="Lee I."/>
            <person name="Jang G.I."/>
            <person name="Hwang C.Y."/>
        </authorList>
    </citation>
    <scope>NUCLEOTIDE SEQUENCE [LARGE SCALE GENOMIC DNA]</scope>
    <source>
        <strain evidence="1 2">PAMC 28131</strain>
    </source>
</reference>
<keyword evidence="2" id="KW-1185">Reference proteome</keyword>
<dbReference type="AlphaFoldDB" id="A0A501XQU6"/>
<comment type="caution">
    <text evidence="1">The sequence shown here is derived from an EMBL/GenBank/DDBJ whole genome shotgun (WGS) entry which is preliminary data.</text>
</comment>
<dbReference type="Proteomes" id="UP000319897">
    <property type="component" value="Unassembled WGS sequence"/>
</dbReference>